<accession>A0A1M7TE05</accession>
<proteinExistence type="predicted"/>
<evidence type="ECO:0000313" key="5">
    <source>
        <dbReference type="EMBL" id="SHN68923.1"/>
    </source>
</evidence>
<dbReference type="GO" id="GO:0016020">
    <property type="term" value="C:membrane"/>
    <property type="evidence" value="ECO:0007669"/>
    <property type="project" value="InterPro"/>
</dbReference>
<feature type="transmembrane region" description="Helical" evidence="3">
    <location>
        <begin position="152"/>
        <end position="176"/>
    </location>
</feature>
<evidence type="ECO:0000256" key="3">
    <source>
        <dbReference type="SAM" id="Phobius"/>
    </source>
</evidence>
<keyword evidence="2" id="KW-0175">Coiled coil</keyword>
<evidence type="ECO:0000313" key="6">
    <source>
        <dbReference type="Proteomes" id="UP000184207"/>
    </source>
</evidence>
<dbReference type="SUPFAM" id="SSF58104">
    <property type="entry name" value="Methyl-accepting chemotaxis protein (MCP) signaling domain"/>
    <property type="match status" value="1"/>
</dbReference>
<gene>
    <name evidence="5" type="ORF">SAMN02745226_01895</name>
</gene>
<keyword evidence="6" id="KW-1185">Reference proteome</keyword>
<dbReference type="STRING" id="1121883.SAMN02745226_01895"/>
<keyword evidence="3" id="KW-1133">Transmembrane helix</keyword>
<keyword evidence="3" id="KW-0472">Membrane</keyword>
<dbReference type="InterPro" id="IPR004089">
    <property type="entry name" value="MCPsignal_dom"/>
</dbReference>
<protein>
    <submittedName>
        <fullName evidence="5">Methyl-accepting chemotaxis protein (MCP) signalling domain-containing protein</fullName>
    </submittedName>
</protein>
<dbReference type="RefSeq" id="WP_072760889.1">
    <property type="nucleotide sequence ID" value="NZ_FRDJ01000015.1"/>
</dbReference>
<dbReference type="AlphaFoldDB" id="A0A1M7TE05"/>
<keyword evidence="1" id="KW-0807">Transducer</keyword>
<sequence length="419" mass="47370">MKARLSAVYALTLSLLVVSLVTLTLFFVFPQSSKIISEVTLQAFLDEVKILSRFKNYDVLFTQKPEFGYYYVLNNDAITVHHNDPSKIGLNAKEQVPGLFEYMQEKKAGVYSYDYQGIKRYVAFSYDGNYYIAHAATEDELFRKLNEFRKKFFSVSFPIIIISTIVLGFFVGEFLLRRPRKQISDSKTLVKNVSESVIQTSSSASEIKAMAENTERASKELDKSMEEFAAYMEESRAEIENTLLRLTEFTDTIEQITEYTSKLATLTETLSKVTDRITDISDNITVLAINASIETSKQNIDRDGLSRIAEMIMELSNSTRNLAKESKQSLSDVEKIVTSTVLITEKVTKNISSVRDSLNVIQQVTAASTNNVDKLVNVSKTNHDAVEELYAGIEQLEEAINNIKFEIEKFAEAISKFAI</sequence>
<keyword evidence="3" id="KW-0812">Transmembrane</keyword>
<feature type="coiled-coil region" evidence="2">
    <location>
        <begin position="386"/>
        <end position="413"/>
    </location>
</feature>
<dbReference type="Proteomes" id="UP000184207">
    <property type="component" value="Unassembled WGS sequence"/>
</dbReference>
<evidence type="ECO:0000259" key="4">
    <source>
        <dbReference type="PROSITE" id="PS50111"/>
    </source>
</evidence>
<evidence type="ECO:0000256" key="2">
    <source>
        <dbReference type="SAM" id="Coils"/>
    </source>
</evidence>
<reference evidence="6" key="1">
    <citation type="submission" date="2016-12" db="EMBL/GenBank/DDBJ databases">
        <authorList>
            <person name="Varghese N."/>
            <person name="Submissions S."/>
        </authorList>
    </citation>
    <scope>NUCLEOTIDE SEQUENCE [LARGE SCALE GENOMIC DNA]</scope>
    <source>
        <strain evidence="6">DSM 13020</strain>
    </source>
</reference>
<dbReference type="EMBL" id="FRDJ01000015">
    <property type="protein sequence ID" value="SHN68923.1"/>
    <property type="molecule type" value="Genomic_DNA"/>
</dbReference>
<dbReference type="OrthoDB" id="44142at2"/>
<dbReference type="Gene3D" id="3.30.450.20">
    <property type="entry name" value="PAS domain"/>
    <property type="match status" value="1"/>
</dbReference>
<name>A0A1M7TE05_FERGO</name>
<organism evidence="5 6">
    <name type="scientific">Fervidobacterium gondwanense DSM 13020</name>
    <dbReference type="NCBI Taxonomy" id="1121883"/>
    <lineage>
        <taxon>Bacteria</taxon>
        <taxon>Thermotogati</taxon>
        <taxon>Thermotogota</taxon>
        <taxon>Thermotogae</taxon>
        <taxon>Thermotogales</taxon>
        <taxon>Fervidobacteriaceae</taxon>
        <taxon>Fervidobacterium</taxon>
    </lineage>
</organism>
<dbReference type="Gene3D" id="1.10.287.950">
    <property type="entry name" value="Methyl-accepting chemotaxis protein"/>
    <property type="match status" value="1"/>
</dbReference>
<evidence type="ECO:0000256" key="1">
    <source>
        <dbReference type="PROSITE-ProRule" id="PRU00284"/>
    </source>
</evidence>
<feature type="transmembrane region" description="Helical" evidence="3">
    <location>
        <begin position="6"/>
        <end position="29"/>
    </location>
</feature>
<dbReference type="PROSITE" id="PS50111">
    <property type="entry name" value="CHEMOTAXIS_TRANSDUC_2"/>
    <property type="match status" value="1"/>
</dbReference>
<feature type="domain" description="Methyl-accepting transducer" evidence="4">
    <location>
        <begin position="194"/>
        <end position="411"/>
    </location>
</feature>
<dbReference type="GO" id="GO:0007165">
    <property type="term" value="P:signal transduction"/>
    <property type="evidence" value="ECO:0007669"/>
    <property type="project" value="UniProtKB-KW"/>
</dbReference>